<evidence type="ECO:0000313" key="3">
    <source>
        <dbReference type="EMBL" id="MFC5026306.1"/>
    </source>
</evidence>
<proteinExistence type="predicted"/>
<dbReference type="RefSeq" id="WP_345689905.1">
    <property type="nucleotide sequence ID" value="NZ_BAABIT010000001.1"/>
</dbReference>
<evidence type="ECO:0008006" key="5">
    <source>
        <dbReference type="Google" id="ProtNLM"/>
    </source>
</evidence>
<dbReference type="Proteomes" id="UP001595829">
    <property type="component" value="Unassembled WGS sequence"/>
</dbReference>
<comment type="caution">
    <text evidence="3">The sequence shown here is derived from an EMBL/GenBank/DDBJ whole genome shotgun (WGS) entry which is preliminary data.</text>
</comment>
<feature type="region of interest" description="Disordered" evidence="1">
    <location>
        <begin position="66"/>
        <end position="87"/>
    </location>
</feature>
<sequence length="87" mass="9346">MLRHEFRPGRLVAGATALGVATLYAGDATGDWQAPWYVVFPVLFGGLWLAATAAWIGYRVRRRRAARTASSENMGAPASTSGSHAIR</sequence>
<evidence type="ECO:0000256" key="2">
    <source>
        <dbReference type="SAM" id="Phobius"/>
    </source>
</evidence>
<name>A0ABV9XLR9_9ACTN</name>
<dbReference type="EMBL" id="JBHSJD010000024">
    <property type="protein sequence ID" value="MFC5026306.1"/>
    <property type="molecule type" value="Genomic_DNA"/>
</dbReference>
<gene>
    <name evidence="3" type="ORF">ACFPM3_29655</name>
</gene>
<feature type="transmembrane region" description="Helical" evidence="2">
    <location>
        <begin position="35"/>
        <end position="58"/>
    </location>
</feature>
<protein>
    <recommendedName>
        <fullName evidence="5">Integral membrane protein</fullName>
    </recommendedName>
</protein>
<keyword evidence="2" id="KW-1133">Transmembrane helix</keyword>
<keyword evidence="2" id="KW-0472">Membrane</keyword>
<keyword evidence="2" id="KW-0812">Transmembrane</keyword>
<evidence type="ECO:0000256" key="1">
    <source>
        <dbReference type="SAM" id="MobiDB-lite"/>
    </source>
</evidence>
<keyword evidence="4" id="KW-1185">Reference proteome</keyword>
<organism evidence="3 4">
    <name type="scientific">Streptomyces coeruleoprunus</name>
    <dbReference type="NCBI Taxonomy" id="285563"/>
    <lineage>
        <taxon>Bacteria</taxon>
        <taxon>Bacillati</taxon>
        <taxon>Actinomycetota</taxon>
        <taxon>Actinomycetes</taxon>
        <taxon>Kitasatosporales</taxon>
        <taxon>Streptomycetaceae</taxon>
        <taxon>Streptomyces</taxon>
    </lineage>
</organism>
<feature type="compositionally biased region" description="Polar residues" evidence="1">
    <location>
        <begin position="70"/>
        <end position="87"/>
    </location>
</feature>
<evidence type="ECO:0000313" key="4">
    <source>
        <dbReference type="Proteomes" id="UP001595829"/>
    </source>
</evidence>
<reference evidence="4" key="1">
    <citation type="journal article" date="2019" name="Int. J. Syst. Evol. Microbiol.">
        <title>The Global Catalogue of Microorganisms (GCM) 10K type strain sequencing project: providing services to taxonomists for standard genome sequencing and annotation.</title>
        <authorList>
            <consortium name="The Broad Institute Genomics Platform"/>
            <consortium name="The Broad Institute Genome Sequencing Center for Infectious Disease"/>
            <person name="Wu L."/>
            <person name="Ma J."/>
        </authorList>
    </citation>
    <scope>NUCLEOTIDE SEQUENCE [LARGE SCALE GENOMIC DNA]</scope>
    <source>
        <strain evidence="4">CGMCC 4.1648</strain>
    </source>
</reference>
<accession>A0ABV9XLR9</accession>